<reference evidence="2" key="2">
    <citation type="journal article" date="2022" name="Res Sq">
        <title>Comparative Genomics Reveals Insights into the Divergent Evolution of Astigmatic Mites and Household Pest Adaptations.</title>
        <authorList>
            <person name="Xiong Q."/>
            <person name="Wan A.T.-Y."/>
            <person name="Liu X.-Y."/>
            <person name="Fung C.S.-H."/>
            <person name="Xiao X."/>
            <person name="Malainual N."/>
            <person name="Hou J."/>
            <person name="Wang L."/>
            <person name="Wang M."/>
            <person name="Yang K."/>
            <person name="Cui Y."/>
            <person name="Leung E."/>
            <person name="Nong W."/>
            <person name="Shin S.-K."/>
            <person name="Au S."/>
            <person name="Jeong K.Y."/>
            <person name="Chew F.T."/>
            <person name="Hui J."/>
            <person name="Leung T.F."/>
            <person name="Tungtrongchitr A."/>
            <person name="Zhong N."/>
            <person name="Liu Z."/>
            <person name="Tsui S."/>
        </authorList>
    </citation>
    <scope>NUCLEOTIDE SEQUENCE</scope>
    <source>
        <strain evidence="2">Derf</strain>
        <tissue evidence="2">Whole organism</tissue>
    </source>
</reference>
<protein>
    <recommendedName>
        <fullName evidence="4">Secreted protein</fullName>
    </recommendedName>
</protein>
<dbReference type="EMBL" id="ASGP02000007">
    <property type="protein sequence ID" value="KAH9497137.1"/>
    <property type="molecule type" value="Genomic_DNA"/>
</dbReference>
<comment type="caution">
    <text evidence="2">The sequence shown here is derived from an EMBL/GenBank/DDBJ whole genome shotgun (WGS) entry which is preliminary data.</text>
</comment>
<keyword evidence="3" id="KW-1185">Reference proteome</keyword>
<accession>A0A922HLF2</accession>
<dbReference type="Proteomes" id="UP000790347">
    <property type="component" value="Unassembled WGS sequence"/>
</dbReference>
<gene>
    <name evidence="2" type="ORF">DERF_013144</name>
</gene>
<organism evidence="2 3">
    <name type="scientific">Dermatophagoides farinae</name>
    <name type="common">American house dust mite</name>
    <dbReference type="NCBI Taxonomy" id="6954"/>
    <lineage>
        <taxon>Eukaryota</taxon>
        <taxon>Metazoa</taxon>
        <taxon>Ecdysozoa</taxon>
        <taxon>Arthropoda</taxon>
        <taxon>Chelicerata</taxon>
        <taxon>Arachnida</taxon>
        <taxon>Acari</taxon>
        <taxon>Acariformes</taxon>
        <taxon>Sarcoptiformes</taxon>
        <taxon>Astigmata</taxon>
        <taxon>Psoroptidia</taxon>
        <taxon>Analgoidea</taxon>
        <taxon>Pyroglyphidae</taxon>
        <taxon>Dermatophagoidinae</taxon>
        <taxon>Dermatophagoides</taxon>
    </lineage>
</organism>
<sequence>MPIKPHMIFRKILEFLFQLFLSQRIQTEWCKFTTVKKATKVKGQYKVINRKQGGQRYHIFPFISPYEGGSSTKWPVAMI</sequence>
<proteinExistence type="predicted"/>
<keyword evidence="1" id="KW-0732">Signal</keyword>
<feature type="signal peptide" evidence="1">
    <location>
        <begin position="1"/>
        <end position="27"/>
    </location>
</feature>
<reference evidence="2" key="1">
    <citation type="submission" date="2013-05" db="EMBL/GenBank/DDBJ databases">
        <authorList>
            <person name="Yim A.K.Y."/>
            <person name="Chan T.F."/>
            <person name="Ji K.M."/>
            <person name="Liu X.Y."/>
            <person name="Zhou J.W."/>
            <person name="Li R.Q."/>
            <person name="Yang K.Y."/>
            <person name="Li J."/>
            <person name="Li M."/>
            <person name="Law P.T.W."/>
            <person name="Wu Y.L."/>
            <person name="Cai Z.L."/>
            <person name="Qin H."/>
            <person name="Bao Y."/>
            <person name="Leung R.K.K."/>
            <person name="Ng P.K.S."/>
            <person name="Zou J."/>
            <person name="Zhong X.J."/>
            <person name="Ran P.X."/>
            <person name="Zhong N.S."/>
            <person name="Liu Z.G."/>
            <person name="Tsui S.K.W."/>
        </authorList>
    </citation>
    <scope>NUCLEOTIDE SEQUENCE</scope>
    <source>
        <strain evidence="2">Derf</strain>
        <tissue evidence="2">Whole organism</tissue>
    </source>
</reference>
<evidence type="ECO:0000256" key="1">
    <source>
        <dbReference type="SAM" id="SignalP"/>
    </source>
</evidence>
<evidence type="ECO:0000313" key="3">
    <source>
        <dbReference type="Proteomes" id="UP000790347"/>
    </source>
</evidence>
<name>A0A922HLF2_DERFA</name>
<dbReference type="AlphaFoldDB" id="A0A922HLF2"/>
<feature type="chain" id="PRO_5036926766" description="Secreted protein" evidence="1">
    <location>
        <begin position="28"/>
        <end position="79"/>
    </location>
</feature>
<evidence type="ECO:0008006" key="4">
    <source>
        <dbReference type="Google" id="ProtNLM"/>
    </source>
</evidence>
<evidence type="ECO:0000313" key="2">
    <source>
        <dbReference type="EMBL" id="KAH9497137.1"/>
    </source>
</evidence>